<protein>
    <submittedName>
        <fullName evidence="1">Abi family protein</fullName>
    </submittedName>
    <submittedName>
        <fullName evidence="2">Abortive infection bacteriophage resistance protein</fullName>
    </submittedName>
</protein>
<reference evidence="2 3" key="1">
    <citation type="submission" date="2016-11" db="EMBL/GenBank/DDBJ databases">
        <authorList>
            <person name="Jaros S."/>
            <person name="Januszkiewicz K."/>
            <person name="Wedrychowicz H."/>
        </authorList>
    </citation>
    <scope>NUCLEOTIDE SEQUENCE [LARGE SCALE GENOMIC DNA]</scope>
    <source>
        <strain evidence="2 3">DSM 4740</strain>
    </source>
</reference>
<sequence length="323" mass="38101">MTPAPKPWKSFEEQLALLMKRGLQVDDREAAMSYLERIGYYRLSGYWYSFRQLVLEQDDNGRVTHCRSNTFIEGSHFRDIVQLCVFDKRLRLLALDALERIEMALRVDIAHLLGEQDIHAHENPQCLHGHFSKKVQKKSYAKGRTWHQVWLSKYEDHLHRARREPFVVHYLNKYGRLPIWVAIEVWDFGMMSKLYAGMKSADQDQIATKYGAQNGRTLAEWLRSLNFIRNVSAHHSRLWNINVLERSAPLTDDAFWQALDNARPFFYFCLMQKLMRIICPNSTWGQRFQSLMEEFPQAQAGAVSLRDSGLMEDWQSWELWQQG</sequence>
<accession>A0A1M7G8V1</accession>
<dbReference type="AlphaFoldDB" id="A0A1M7G8V1"/>
<evidence type="ECO:0000313" key="2">
    <source>
        <dbReference type="EMBL" id="SHM12812.1"/>
    </source>
</evidence>
<gene>
    <name evidence="1" type="ORF">HCU01_16520</name>
    <name evidence="2" type="ORF">SAMN05660971_02245</name>
</gene>
<dbReference type="EMBL" id="BJXU01000053">
    <property type="protein sequence ID" value="GEN23703.1"/>
    <property type="molecule type" value="Genomic_DNA"/>
</dbReference>
<dbReference type="InterPro" id="IPR017034">
    <property type="entry name" value="Abi_system_AbiD/AbiF"/>
</dbReference>
<dbReference type="EMBL" id="FRCA01000005">
    <property type="protein sequence ID" value="SHM12812.1"/>
    <property type="molecule type" value="Genomic_DNA"/>
</dbReference>
<organism evidence="2 3">
    <name type="scientific">Halomonas cupida</name>
    <dbReference type="NCBI Taxonomy" id="44933"/>
    <lineage>
        <taxon>Bacteria</taxon>
        <taxon>Pseudomonadati</taxon>
        <taxon>Pseudomonadota</taxon>
        <taxon>Gammaproteobacteria</taxon>
        <taxon>Oceanospirillales</taxon>
        <taxon>Halomonadaceae</taxon>
        <taxon>Halomonas</taxon>
    </lineage>
</organism>
<proteinExistence type="predicted"/>
<dbReference type="InterPro" id="IPR011664">
    <property type="entry name" value="Abi_system_AbiD/AbiF-like"/>
</dbReference>
<dbReference type="Pfam" id="PF07751">
    <property type="entry name" value="Abi_2"/>
    <property type="match status" value="1"/>
</dbReference>
<evidence type="ECO:0000313" key="1">
    <source>
        <dbReference type="EMBL" id="GEN23703.1"/>
    </source>
</evidence>
<dbReference type="PIRSF" id="PIRSF034934">
    <property type="entry name" value="AbiF_AbiD"/>
    <property type="match status" value="1"/>
</dbReference>
<keyword evidence="4" id="KW-1185">Reference proteome</keyword>
<dbReference type="Proteomes" id="UP000184123">
    <property type="component" value="Unassembled WGS sequence"/>
</dbReference>
<reference evidence="1 4" key="2">
    <citation type="submission" date="2019-07" db="EMBL/GenBank/DDBJ databases">
        <title>Whole genome shotgun sequence of Halomonas cupida NBRC 102219.</title>
        <authorList>
            <person name="Hosoyama A."/>
            <person name="Uohara A."/>
            <person name="Ohji S."/>
            <person name="Ichikawa N."/>
        </authorList>
    </citation>
    <scope>NUCLEOTIDE SEQUENCE [LARGE SCALE GENOMIC DNA]</scope>
    <source>
        <strain evidence="1 4">NBRC 102219</strain>
    </source>
</reference>
<dbReference type="Proteomes" id="UP000321726">
    <property type="component" value="Unassembled WGS sequence"/>
</dbReference>
<name>A0A1M7G8V1_9GAMM</name>
<evidence type="ECO:0000313" key="3">
    <source>
        <dbReference type="Proteomes" id="UP000184123"/>
    </source>
</evidence>
<evidence type="ECO:0000313" key="4">
    <source>
        <dbReference type="Proteomes" id="UP000321726"/>
    </source>
</evidence>